<dbReference type="OrthoDB" id="3219769at2759"/>
<dbReference type="Gene3D" id="1.20.1280.50">
    <property type="match status" value="1"/>
</dbReference>
<dbReference type="AlphaFoldDB" id="A0A0H2RTX2"/>
<dbReference type="SUPFAM" id="SSF81383">
    <property type="entry name" value="F-box domain"/>
    <property type="match status" value="1"/>
</dbReference>
<dbReference type="Proteomes" id="UP000053477">
    <property type="component" value="Unassembled WGS sequence"/>
</dbReference>
<keyword evidence="2" id="KW-1185">Reference proteome</keyword>
<evidence type="ECO:0000313" key="1">
    <source>
        <dbReference type="EMBL" id="KLO08291.1"/>
    </source>
</evidence>
<evidence type="ECO:0000313" key="2">
    <source>
        <dbReference type="Proteomes" id="UP000053477"/>
    </source>
</evidence>
<dbReference type="EMBL" id="KQ086097">
    <property type="protein sequence ID" value="KLO08291.1"/>
    <property type="molecule type" value="Genomic_DNA"/>
</dbReference>
<proteinExistence type="predicted"/>
<dbReference type="InParanoid" id="A0A0H2RTX2"/>
<dbReference type="InterPro" id="IPR036047">
    <property type="entry name" value="F-box-like_dom_sf"/>
</dbReference>
<name>A0A0H2RTX2_9AGAM</name>
<sequence>MKARSPPRRAEDELSSVLSSLERAARAPNLYLVELKEAFRMENWNLFQNVYGDDHRTSAGQHLTRDDDFSWADRLKKSTSEIYDISKMLQAILEVADDLRAQLESSYEELVAERHSNGIRSLPDELLARIFQISVWGEDGFGARQAVRLSRVSRWFRNVVLGTRGLWTMLDPISSKVKLELLIARAGPAALFHAFFNAIHWNKDKNRKSIDIIRPTIPRWSTLTLKYDYMYEARETGVDDVLGEPLSLLAKEGLRSPLLEELMLRGDSIDPHFGGVLPSDIEAWAPNLRTLRCSYFLPSLSTPLSSISTLIFTQEISARPPASPLQILLRLLPKIPNLSSFELVAYKGYEEYDNESLPTTECSSLTSFQLRLHNFRLRNFSSEGSCIATLMAALRMPLLEDFSISVRIWDFRQGENESECIEWSQLLGHLSRAILPTHLSDPNCHRMVSVLYKLCIDELGRTAWTMKAPFGLRTLNLPLDGVFHIPSVTLSSCLRVIFTQESDLDSENALVSEHNESCRLRELKFIGCEYMTPVNLRHTVDSLEALGVWDRIERVVVQDCDLLRYSDVVNIVGERRLQYLDWHFDARKSCSKFM</sequence>
<protein>
    <submittedName>
        <fullName evidence="1">Uncharacterized protein</fullName>
    </submittedName>
</protein>
<gene>
    <name evidence="1" type="ORF">SCHPADRAFT_944561</name>
</gene>
<accession>A0A0H2RTX2</accession>
<reference evidence="1 2" key="1">
    <citation type="submission" date="2015-04" db="EMBL/GenBank/DDBJ databases">
        <title>Complete genome sequence of Schizopora paradoxa KUC8140, a cosmopolitan wood degrader in East Asia.</title>
        <authorList>
            <consortium name="DOE Joint Genome Institute"/>
            <person name="Min B."/>
            <person name="Park H."/>
            <person name="Jang Y."/>
            <person name="Kim J.-J."/>
            <person name="Kim K.H."/>
            <person name="Pangilinan J."/>
            <person name="Lipzen A."/>
            <person name="Riley R."/>
            <person name="Grigoriev I.V."/>
            <person name="Spatafora J.W."/>
            <person name="Choi I.-G."/>
        </authorList>
    </citation>
    <scope>NUCLEOTIDE SEQUENCE [LARGE SCALE GENOMIC DNA]</scope>
    <source>
        <strain evidence="1 2">KUC8140</strain>
    </source>
</reference>
<organism evidence="1 2">
    <name type="scientific">Schizopora paradoxa</name>
    <dbReference type="NCBI Taxonomy" id="27342"/>
    <lineage>
        <taxon>Eukaryota</taxon>
        <taxon>Fungi</taxon>
        <taxon>Dikarya</taxon>
        <taxon>Basidiomycota</taxon>
        <taxon>Agaricomycotina</taxon>
        <taxon>Agaricomycetes</taxon>
        <taxon>Hymenochaetales</taxon>
        <taxon>Schizoporaceae</taxon>
        <taxon>Schizopora</taxon>
    </lineage>
</organism>